<dbReference type="Proteomes" id="UP000225379">
    <property type="component" value="Unassembled WGS sequence"/>
</dbReference>
<feature type="region of interest" description="Disordered" evidence="1">
    <location>
        <begin position="138"/>
        <end position="165"/>
    </location>
</feature>
<evidence type="ECO:0000256" key="1">
    <source>
        <dbReference type="SAM" id="MobiDB-lite"/>
    </source>
</evidence>
<gene>
    <name evidence="2" type="ORF">CRT60_32865</name>
</gene>
<name>A0A2B8B9G0_9PROT</name>
<reference evidence="3" key="1">
    <citation type="submission" date="2017-10" db="EMBL/GenBank/DDBJ databases">
        <authorList>
            <person name="Kravchenko I.K."/>
            <person name="Grouzdev D.S."/>
        </authorList>
    </citation>
    <scope>NUCLEOTIDE SEQUENCE [LARGE SCALE GENOMIC DNA]</scope>
    <source>
        <strain evidence="3">B2</strain>
    </source>
</reference>
<dbReference type="AlphaFoldDB" id="A0A2B8B9G0"/>
<protein>
    <submittedName>
        <fullName evidence="2">Uncharacterized protein</fullName>
    </submittedName>
</protein>
<evidence type="ECO:0000313" key="2">
    <source>
        <dbReference type="EMBL" id="PGH54561.1"/>
    </source>
</evidence>
<dbReference type="OrthoDB" id="7306991at2"/>
<dbReference type="EMBL" id="PDKW01000043">
    <property type="protein sequence ID" value="PGH54561.1"/>
    <property type="molecule type" value="Genomic_DNA"/>
</dbReference>
<accession>A0A2B8B9G0</accession>
<proteinExistence type="predicted"/>
<keyword evidence="3" id="KW-1185">Reference proteome</keyword>
<evidence type="ECO:0000313" key="3">
    <source>
        <dbReference type="Proteomes" id="UP000225379"/>
    </source>
</evidence>
<feature type="compositionally biased region" description="Low complexity" evidence="1">
    <location>
        <begin position="141"/>
        <end position="159"/>
    </location>
</feature>
<comment type="caution">
    <text evidence="2">The sequence shown here is derived from an EMBL/GenBank/DDBJ whole genome shotgun (WGS) entry which is preliminary data.</text>
</comment>
<organism evidence="2 3">
    <name type="scientific">Azospirillum palustre</name>
    <dbReference type="NCBI Taxonomy" id="2044885"/>
    <lineage>
        <taxon>Bacteria</taxon>
        <taxon>Pseudomonadati</taxon>
        <taxon>Pseudomonadota</taxon>
        <taxon>Alphaproteobacteria</taxon>
        <taxon>Rhodospirillales</taxon>
        <taxon>Azospirillaceae</taxon>
        <taxon>Azospirillum</taxon>
    </lineage>
</organism>
<sequence>MALTVADLPILKHSAGTIAAGPDGRNRRAGTMADRVSGMMRRMAGAALLAASLATGPLLPAAALAEESPFLPPSARQDTLERRLQQRIDSAVSGLEERVAKAMIDALDGRARDGALPRAVEDALARRMAAPGGALPGGASAGAMAPGGRRQGAALAGSPPGAPPLPPLPNMPGAGMSAADLVPSGATFVGCLDGRAFFQDRAGTPFLIDPRAFPATGGGPATCAR</sequence>